<dbReference type="EC" id="2.1.1.-" evidence="4"/>
<dbReference type="EMBL" id="CP159992">
    <property type="protein sequence ID" value="XCP97606.1"/>
    <property type="molecule type" value="Genomic_DNA"/>
</dbReference>
<dbReference type="SUPFAM" id="SSF53335">
    <property type="entry name" value="S-adenosyl-L-methionine-dependent methyltransferases"/>
    <property type="match status" value="1"/>
</dbReference>
<dbReference type="Gene3D" id="3.40.50.150">
    <property type="entry name" value="Vaccinia Virus protein VP39"/>
    <property type="match status" value="1"/>
</dbReference>
<dbReference type="CDD" id="cd02440">
    <property type="entry name" value="AdoMet_MTases"/>
    <property type="match status" value="1"/>
</dbReference>
<accession>A0AAU8NH68</accession>
<dbReference type="InterPro" id="IPR029063">
    <property type="entry name" value="SAM-dependent_MTases_sf"/>
</dbReference>
<dbReference type="AlphaFoldDB" id="A0AAU8NH68"/>
<evidence type="ECO:0000313" key="4">
    <source>
        <dbReference type="EMBL" id="XCP97606.1"/>
    </source>
</evidence>
<evidence type="ECO:0000256" key="1">
    <source>
        <dbReference type="ARBA" id="ARBA00022679"/>
    </source>
</evidence>
<gene>
    <name evidence="4" type="ORF">ABXS70_13290</name>
</gene>
<dbReference type="GO" id="GO:0008168">
    <property type="term" value="F:methyltransferase activity"/>
    <property type="evidence" value="ECO:0007669"/>
    <property type="project" value="UniProtKB-KW"/>
</dbReference>
<feature type="domain" description="Methyltransferase" evidence="3">
    <location>
        <begin position="79"/>
        <end position="176"/>
    </location>
</feature>
<sequence>MSDSLDNRWNGTPKHKESAAADRIETGNQVNSAVNSWDTADVDRYEQSIALKIPGYAHMHDLMEKLLTASIAHNNSINILITGAGGGKEVSLLGTRHPDWQLTGMDTSPRMLTLAEKRAEEAGITNKVKLLPVTMEQLPVDLMYDGATSMLMLHFIHGLEAKKTFLRHLAKRLKPGSPLIIAAVNANPASPAYAVMMQAWKDYMLQAGVLAEEWEWFAASLGQQSDPVSSETLEQLLAECGFSQITRYFGALWVEAYYAIRD</sequence>
<dbReference type="RefSeq" id="WP_366296267.1">
    <property type="nucleotide sequence ID" value="NZ_CP159992.1"/>
</dbReference>
<dbReference type="PANTHER" id="PTHR43861">
    <property type="entry name" value="TRANS-ACONITATE 2-METHYLTRANSFERASE-RELATED"/>
    <property type="match status" value="1"/>
</dbReference>
<evidence type="ECO:0000256" key="2">
    <source>
        <dbReference type="SAM" id="MobiDB-lite"/>
    </source>
</evidence>
<reference evidence="4" key="1">
    <citation type="submission" date="2024-05" db="EMBL/GenBank/DDBJ databases">
        <title>Draft genome assemblies of 36 bacteria isolated from hibernating arctic ground squirrels.</title>
        <authorList>
            <person name="McKee H."/>
            <person name="Mullen L."/>
            <person name="Drown D.M."/>
            <person name="Duddleston K.N."/>
        </authorList>
    </citation>
    <scope>NUCLEOTIDE SEQUENCE</scope>
    <source>
        <strain evidence="4">AN1007</strain>
    </source>
</reference>
<evidence type="ECO:0000259" key="3">
    <source>
        <dbReference type="Pfam" id="PF13649"/>
    </source>
</evidence>
<proteinExistence type="predicted"/>
<keyword evidence="4" id="KW-0489">Methyltransferase</keyword>
<protein>
    <submittedName>
        <fullName evidence="4">Class I SAM-dependent methyltransferase</fullName>
        <ecNumber evidence="4">2.1.1.-</ecNumber>
    </submittedName>
</protein>
<feature type="compositionally biased region" description="Polar residues" evidence="2">
    <location>
        <begin position="1"/>
        <end position="10"/>
    </location>
</feature>
<keyword evidence="1 4" id="KW-0808">Transferase</keyword>
<dbReference type="InterPro" id="IPR041698">
    <property type="entry name" value="Methyltransf_25"/>
</dbReference>
<dbReference type="Pfam" id="PF13649">
    <property type="entry name" value="Methyltransf_25"/>
    <property type="match status" value="1"/>
</dbReference>
<feature type="region of interest" description="Disordered" evidence="2">
    <location>
        <begin position="1"/>
        <end position="20"/>
    </location>
</feature>
<organism evidence="4">
    <name type="scientific">Paenibacillus sp. AN1007</name>
    <dbReference type="NCBI Taxonomy" id="3151385"/>
    <lineage>
        <taxon>Bacteria</taxon>
        <taxon>Bacillati</taxon>
        <taxon>Bacillota</taxon>
        <taxon>Bacilli</taxon>
        <taxon>Bacillales</taxon>
        <taxon>Paenibacillaceae</taxon>
        <taxon>Paenibacillus</taxon>
    </lineage>
</organism>
<dbReference type="GO" id="GO:0032259">
    <property type="term" value="P:methylation"/>
    <property type="evidence" value="ECO:0007669"/>
    <property type="project" value="UniProtKB-KW"/>
</dbReference>
<name>A0AAU8NH68_9BACL</name>